<evidence type="ECO:0000313" key="11">
    <source>
        <dbReference type="Proteomes" id="UP000292346"/>
    </source>
</evidence>
<keyword evidence="7 9" id="KW-1133">Transmembrane helix</keyword>
<evidence type="ECO:0000256" key="4">
    <source>
        <dbReference type="ARBA" id="ARBA00022475"/>
    </source>
</evidence>
<evidence type="ECO:0000256" key="1">
    <source>
        <dbReference type="ARBA" id="ARBA00004651"/>
    </source>
</evidence>
<evidence type="ECO:0000256" key="5">
    <source>
        <dbReference type="ARBA" id="ARBA00022573"/>
    </source>
</evidence>
<keyword evidence="8 9" id="KW-0472">Membrane</keyword>
<dbReference type="GO" id="GO:0009236">
    <property type="term" value="P:cobalamin biosynthetic process"/>
    <property type="evidence" value="ECO:0007669"/>
    <property type="project" value="UniProtKB-UniRule"/>
</dbReference>
<dbReference type="Proteomes" id="UP000292346">
    <property type="component" value="Unassembled WGS sequence"/>
</dbReference>
<dbReference type="Pfam" id="PF03186">
    <property type="entry name" value="CobD_Cbib"/>
    <property type="match status" value="1"/>
</dbReference>
<name>A0A4R0H743_9ACTN</name>
<comment type="pathway">
    <text evidence="2 9">Cofactor biosynthesis; adenosylcobalamin biosynthesis.</text>
</comment>
<accession>A0A4R0H743</accession>
<evidence type="ECO:0000256" key="3">
    <source>
        <dbReference type="ARBA" id="ARBA00006263"/>
    </source>
</evidence>
<dbReference type="PANTHER" id="PTHR34308">
    <property type="entry name" value="COBALAMIN BIOSYNTHESIS PROTEIN CBIB"/>
    <property type="match status" value="1"/>
</dbReference>
<evidence type="ECO:0000256" key="9">
    <source>
        <dbReference type="HAMAP-Rule" id="MF_00024"/>
    </source>
</evidence>
<evidence type="ECO:0000256" key="2">
    <source>
        <dbReference type="ARBA" id="ARBA00004953"/>
    </source>
</evidence>
<dbReference type="OrthoDB" id="9811967at2"/>
<evidence type="ECO:0000313" key="10">
    <source>
        <dbReference type="EMBL" id="TCC05204.1"/>
    </source>
</evidence>
<sequence>MPRVSRAIGLLIGFAADRLVGDPRRFHPVAGFGQTAARLEQRLYADSRRNGTVHTAVLVGSTTVLGLAAERLTRRHPILHTVVTAAATWTVLGARSLDREAETMAALLAEKDIPAARDRLSHLCARDATDLEADGLARATVESIAENTSDACVAPLLWGGVLGVPGLLGYRAANTLDAMVGYKSPKYLNFGWASARLDDVLNLLPARVCALLTGLAAGRVQETTRVWRRDAPKHPSPNAGPVEAAFAGALGLTLGGTNSYGTYAEDRGTLGDGPAPTVADVRRTAALARRVGMAAAGVAAITAVLAKGKRWG</sequence>
<evidence type="ECO:0000256" key="7">
    <source>
        <dbReference type="ARBA" id="ARBA00022989"/>
    </source>
</evidence>
<dbReference type="GO" id="GO:0005886">
    <property type="term" value="C:plasma membrane"/>
    <property type="evidence" value="ECO:0007669"/>
    <property type="project" value="UniProtKB-SubCell"/>
</dbReference>
<proteinExistence type="inferred from homology"/>
<evidence type="ECO:0000256" key="8">
    <source>
        <dbReference type="ARBA" id="ARBA00023136"/>
    </source>
</evidence>
<comment type="caution">
    <text evidence="10">The sequence shown here is derived from an EMBL/GenBank/DDBJ whole genome shotgun (WGS) entry which is preliminary data.</text>
</comment>
<dbReference type="GO" id="GO:0048472">
    <property type="term" value="F:threonine-phosphate decarboxylase activity"/>
    <property type="evidence" value="ECO:0007669"/>
    <property type="project" value="InterPro"/>
</dbReference>
<dbReference type="UniPathway" id="UPA00148"/>
<organism evidence="10 11">
    <name type="scientific">Kribbella soli</name>
    <dbReference type="NCBI Taxonomy" id="1124743"/>
    <lineage>
        <taxon>Bacteria</taxon>
        <taxon>Bacillati</taxon>
        <taxon>Actinomycetota</taxon>
        <taxon>Actinomycetes</taxon>
        <taxon>Propionibacteriales</taxon>
        <taxon>Kribbellaceae</taxon>
        <taxon>Kribbella</taxon>
    </lineage>
</organism>
<keyword evidence="5 9" id="KW-0169">Cobalamin biosynthesis</keyword>
<dbReference type="EMBL" id="SJJZ01000003">
    <property type="protein sequence ID" value="TCC05204.1"/>
    <property type="molecule type" value="Genomic_DNA"/>
</dbReference>
<dbReference type="HAMAP" id="MF_00024">
    <property type="entry name" value="CobD_CbiB"/>
    <property type="match status" value="1"/>
</dbReference>
<keyword evidence="6 9" id="KW-0812">Transmembrane</keyword>
<dbReference type="NCBIfam" id="NF002276">
    <property type="entry name" value="PRK01209.1-4"/>
    <property type="match status" value="1"/>
</dbReference>
<dbReference type="GO" id="GO:0015420">
    <property type="term" value="F:ABC-type vitamin B12 transporter activity"/>
    <property type="evidence" value="ECO:0007669"/>
    <property type="project" value="UniProtKB-UniRule"/>
</dbReference>
<keyword evidence="11" id="KW-1185">Reference proteome</keyword>
<keyword evidence="4 9" id="KW-1003">Cell membrane</keyword>
<comment type="subcellular location">
    <subcellularLocation>
        <location evidence="1 9">Cell membrane</location>
        <topology evidence="1 9">Multi-pass membrane protein</topology>
    </subcellularLocation>
</comment>
<comment type="function">
    <text evidence="9">Converts cobyric acid to cobinamide by the addition of aminopropanol on the F carboxylic group.</text>
</comment>
<evidence type="ECO:0000256" key="6">
    <source>
        <dbReference type="ARBA" id="ARBA00022692"/>
    </source>
</evidence>
<protein>
    <recommendedName>
        <fullName evidence="9">Cobalamin biosynthesis protein CobD</fullName>
    </recommendedName>
</protein>
<gene>
    <name evidence="9" type="primary">cobD</name>
    <name evidence="10" type="ORF">E0H45_24470</name>
</gene>
<reference evidence="10 11" key="1">
    <citation type="submission" date="2019-02" db="EMBL/GenBank/DDBJ databases">
        <title>Kribbella capetownensis sp. nov. and Kribbella speibonae sp. nov., isolated from soil.</title>
        <authorList>
            <person name="Curtis S.M."/>
            <person name="Norton I."/>
            <person name="Everest G.J."/>
            <person name="Meyers P.R."/>
        </authorList>
    </citation>
    <scope>NUCLEOTIDE SEQUENCE [LARGE SCALE GENOMIC DNA]</scope>
    <source>
        <strain evidence="10 11">KCTC 29219</strain>
    </source>
</reference>
<comment type="similarity">
    <text evidence="3 9">Belongs to the CobD/CbiB family.</text>
</comment>
<dbReference type="AlphaFoldDB" id="A0A4R0H743"/>
<dbReference type="InterPro" id="IPR004485">
    <property type="entry name" value="Cobalamin_biosynth_CobD/CbiB"/>
</dbReference>
<dbReference type="PANTHER" id="PTHR34308:SF1">
    <property type="entry name" value="COBALAMIN BIOSYNTHESIS PROTEIN CBIB"/>
    <property type="match status" value="1"/>
</dbReference>
<dbReference type="NCBIfam" id="TIGR00380">
    <property type="entry name" value="cobal_cbiB"/>
    <property type="match status" value="1"/>
</dbReference>